<evidence type="ECO:0000256" key="5">
    <source>
        <dbReference type="ARBA" id="ARBA00023136"/>
    </source>
</evidence>
<accession>A0A974PHE8</accession>
<feature type="transmembrane region" description="Helical" evidence="6">
    <location>
        <begin position="95"/>
        <end position="112"/>
    </location>
</feature>
<comment type="similarity">
    <text evidence="2">Belongs to the TerC family.</text>
</comment>
<dbReference type="InterPro" id="IPR005496">
    <property type="entry name" value="Integral_membrane_TerC"/>
</dbReference>
<evidence type="ECO:0000256" key="2">
    <source>
        <dbReference type="ARBA" id="ARBA00007511"/>
    </source>
</evidence>
<name>A0A974PHE8_9BACL</name>
<dbReference type="InterPro" id="IPR022301">
    <property type="entry name" value="Integral_membrane_YjbE"/>
</dbReference>
<keyword evidence="3 6" id="KW-0812">Transmembrane</keyword>
<reference evidence="7 8" key="1">
    <citation type="submission" date="2021-01" db="EMBL/GenBank/DDBJ databases">
        <title>Whole genome sequence of Paenibacillus sonchi LMG 24727 for comparative genomics.</title>
        <authorList>
            <person name="Lee G."/>
            <person name="Kim M.-J."/>
            <person name="Lim K."/>
            <person name="Shin J.-H."/>
        </authorList>
    </citation>
    <scope>NUCLEOTIDE SEQUENCE [LARGE SCALE GENOMIC DNA]</scope>
    <source>
        <strain evidence="7 8">LMG 24727</strain>
    </source>
</reference>
<feature type="transmembrane region" description="Helical" evidence="6">
    <location>
        <begin position="219"/>
        <end position="238"/>
    </location>
</feature>
<protein>
    <submittedName>
        <fullName evidence="7">TerC family protein</fullName>
    </submittedName>
</protein>
<evidence type="ECO:0000313" key="8">
    <source>
        <dbReference type="Proteomes" id="UP000595841"/>
    </source>
</evidence>
<dbReference type="EMBL" id="CP068595">
    <property type="protein sequence ID" value="QQZ63960.1"/>
    <property type="molecule type" value="Genomic_DNA"/>
</dbReference>
<dbReference type="PANTHER" id="PTHR30238:SF4">
    <property type="entry name" value="SLL1022 PROTEIN"/>
    <property type="match status" value="1"/>
</dbReference>
<evidence type="ECO:0000256" key="3">
    <source>
        <dbReference type="ARBA" id="ARBA00022692"/>
    </source>
</evidence>
<feature type="transmembrane region" description="Helical" evidence="6">
    <location>
        <begin position="31"/>
        <end position="56"/>
    </location>
</feature>
<keyword evidence="8" id="KW-1185">Reference proteome</keyword>
<evidence type="ECO:0000256" key="4">
    <source>
        <dbReference type="ARBA" id="ARBA00022989"/>
    </source>
</evidence>
<feature type="transmembrane region" description="Helical" evidence="6">
    <location>
        <begin position="68"/>
        <end position="89"/>
    </location>
</feature>
<dbReference type="KEGG" id="pson:JI735_00845"/>
<proteinExistence type="inferred from homology"/>
<evidence type="ECO:0000313" key="7">
    <source>
        <dbReference type="EMBL" id="QQZ63960.1"/>
    </source>
</evidence>
<dbReference type="GO" id="GO:0016020">
    <property type="term" value="C:membrane"/>
    <property type="evidence" value="ECO:0007669"/>
    <property type="project" value="UniProtKB-SubCell"/>
</dbReference>
<feature type="transmembrane region" description="Helical" evidence="6">
    <location>
        <begin position="133"/>
        <end position="151"/>
    </location>
</feature>
<evidence type="ECO:0000256" key="6">
    <source>
        <dbReference type="SAM" id="Phobius"/>
    </source>
</evidence>
<dbReference type="AlphaFoldDB" id="A0A974PHE8"/>
<comment type="subcellular location">
    <subcellularLocation>
        <location evidence="1">Membrane</location>
        <topology evidence="1">Multi-pass membrane protein</topology>
    </subcellularLocation>
</comment>
<keyword evidence="4 6" id="KW-1133">Transmembrane helix</keyword>
<keyword evidence="5 6" id="KW-0472">Membrane</keyword>
<dbReference type="PANTHER" id="PTHR30238">
    <property type="entry name" value="MEMBRANE BOUND PREDICTED REDOX MODULATOR"/>
    <property type="match status" value="1"/>
</dbReference>
<dbReference type="Proteomes" id="UP000595841">
    <property type="component" value="Chromosome"/>
</dbReference>
<feature type="transmembrane region" description="Helical" evidence="6">
    <location>
        <begin position="185"/>
        <end position="204"/>
    </location>
</feature>
<dbReference type="NCBIfam" id="TIGR03717">
    <property type="entry name" value="R_switched_YjbE"/>
    <property type="match status" value="1"/>
</dbReference>
<dbReference type="Pfam" id="PF03741">
    <property type="entry name" value="TerC"/>
    <property type="match status" value="1"/>
</dbReference>
<organism evidence="7 8">
    <name type="scientific">Paenibacillus sonchi</name>
    <dbReference type="NCBI Taxonomy" id="373687"/>
    <lineage>
        <taxon>Bacteria</taxon>
        <taxon>Bacillati</taxon>
        <taxon>Bacillota</taxon>
        <taxon>Bacilli</taxon>
        <taxon>Bacillales</taxon>
        <taxon>Paenibacillaceae</taxon>
        <taxon>Paenibacillus</taxon>
        <taxon>Paenibacillus sonchi group</taxon>
    </lineage>
</organism>
<evidence type="ECO:0000256" key="1">
    <source>
        <dbReference type="ARBA" id="ARBA00004141"/>
    </source>
</evidence>
<gene>
    <name evidence="7" type="ORF">JI735_00845</name>
</gene>
<sequence>MSGAFFAYTTLYRSENANRSDPLLNTSVLDFILPLLNIIFLDLILAGDNAIVIGLAARNLQGRTQKKAILLGTGGAVVLRIIATILVVWLLKIPWLLLFGGLLLILIAYKLLTGDSGGPNIQAGGTLWSAVRTIIIADAAMGLDNVIAIAGAANHNIALVVLGLLISVPIVVWGSTLFIKLMGRYPWIIYIGSAVLGLTASGMITEEKRIAPFVEEHPLLRILFIILVIGGILVAGHWKRVRDHQKAAHTGRRAGG</sequence>
<feature type="transmembrane region" description="Helical" evidence="6">
    <location>
        <begin position="157"/>
        <end position="178"/>
    </location>
</feature>